<keyword evidence="1" id="KW-1185">Reference proteome</keyword>
<dbReference type="WBParaSite" id="L893_g8283.t1">
    <property type="protein sequence ID" value="L893_g8283.t1"/>
    <property type="gene ID" value="L893_g8283"/>
</dbReference>
<evidence type="ECO:0000313" key="2">
    <source>
        <dbReference type="WBParaSite" id="L893_g8283.t1"/>
    </source>
</evidence>
<sequence>MRSALDSFVFGVYSFTAYDDHFTVIEAFLMDTVPYTFVVSLLETLRTSNKYVDLENAKALGRGYGRIAQEIYDKASTCRVVVPGVFRETRSTFLEDDAFAEAPVFEGLDEMVRDPPAARNLVSLSVTARHLLFEEAEASGSFSLQEFQRLMALYRYVQLRSLTVERFPPHSIPRSSLFPGLTTFFNRVTLHYHSDTDSFKEFLLALKDDSASLVGMWRSLGEEPAMCPRDYRKLESVRAFAGIEGGVFRALQRGDAKELTNREFCERAAYFETRFHSNAELRKLPTMSFNGGVVNFQFTYGEHMERLLFNHLSLVEGKKMETLAVVNPSMMTYFHNDPEPFVTPQNNIPPSWLRDIIFEAFYQRQLLHLSISFNAFWASTELFTCLLQDWLKFPYIFPQSLNSLGVLGAPPVQLLRKYGFRTVKAPWWDDSSPFVRRCYILPHVRSMPRILEVTVFARLSNGSNLSNEEFCERAAYTEVRFHFNTFYDGRRIRRELATHRLSRDDNTKCSKTKTKDAMILEAPQELRNQEKGKSSTFVLLKWSFEGHGVGFSERHLDCRPIYNAWGISKQKRESYASRRSKALQEGRGRA</sequence>
<organism evidence="1 2">
    <name type="scientific">Steinernema glaseri</name>
    <dbReference type="NCBI Taxonomy" id="37863"/>
    <lineage>
        <taxon>Eukaryota</taxon>
        <taxon>Metazoa</taxon>
        <taxon>Ecdysozoa</taxon>
        <taxon>Nematoda</taxon>
        <taxon>Chromadorea</taxon>
        <taxon>Rhabditida</taxon>
        <taxon>Tylenchina</taxon>
        <taxon>Panagrolaimomorpha</taxon>
        <taxon>Strongyloidoidea</taxon>
        <taxon>Steinernematidae</taxon>
        <taxon>Steinernema</taxon>
    </lineage>
</organism>
<protein>
    <submittedName>
        <fullName evidence="2">PMD domain-containing protein</fullName>
    </submittedName>
</protein>
<evidence type="ECO:0000313" key="1">
    <source>
        <dbReference type="Proteomes" id="UP000095287"/>
    </source>
</evidence>
<reference evidence="2" key="1">
    <citation type="submission" date="2016-11" db="UniProtKB">
        <authorList>
            <consortium name="WormBaseParasite"/>
        </authorList>
    </citation>
    <scope>IDENTIFICATION</scope>
</reference>
<name>A0A1I8AR20_9BILA</name>
<dbReference type="Proteomes" id="UP000095287">
    <property type="component" value="Unplaced"/>
</dbReference>
<accession>A0A1I8AR20</accession>
<dbReference type="AlphaFoldDB" id="A0A1I8AR20"/>
<proteinExistence type="predicted"/>